<evidence type="ECO:0000256" key="14">
    <source>
        <dbReference type="SAM" id="SignalP"/>
    </source>
</evidence>
<dbReference type="PROSITE" id="PS50015">
    <property type="entry name" value="SAP_B"/>
    <property type="match status" value="2"/>
</dbReference>
<dbReference type="Gene3D" id="1.10.225.10">
    <property type="entry name" value="Saposin-like"/>
    <property type="match status" value="1"/>
</dbReference>
<evidence type="ECO:0000256" key="6">
    <source>
        <dbReference type="ARBA" id="ARBA00022750"/>
    </source>
</evidence>
<dbReference type="InterPro" id="IPR008139">
    <property type="entry name" value="SaposinB_dom"/>
</dbReference>
<protein>
    <submittedName>
        <fullName evidence="17">Aspartic proteinase</fullName>
    </submittedName>
</protein>
<evidence type="ECO:0000256" key="11">
    <source>
        <dbReference type="PIRSR" id="PIRSR601461-1"/>
    </source>
</evidence>
<dbReference type="SUPFAM" id="SSF47862">
    <property type="entry name" value="Saposin"/>
    <property type="match status" value="1"/>
</dbReference>
<comment type="subcellular location">
    <subcellularLocation>
        <location evidence="1">Vacuole</location>
    </subcellularLocation>
</comment>
<evidence type="ECO:0000256" key="3">
    <source>
        <dbReference type="ARBA" id="ARBA00022554"/>
    </source>
</evidence>
<keyword evidence="9 12" id="KW-1015">Disulfide bond</keyword>
<evidence type="ECO:0000256" key="8">
    <source>
        <dbReference type="ARBA" id="ARBA00023145"/>
    </source>
</evidence>
<dbReference type="InterPro" id="IPR001461">
    <property type="entry name" value="Aspartic_peptidase_A1"/>
</dbReference>
<dbReference type="SMART" id="SM00741">
    <property type="entry name" value="SapB"/>
    <property type="match status" value="1"/>
</dbReference>
<keyword evidence="5 14" id="KW-0732">Signal</keyword>
<evidence type="ECO:0000259" key="16">
    <source>
        <dbReference type="PROSITE" id="PS51767"/>
    </source>
</evidence>
<name>A0AAW2T305_SESRA</name>
<dbReference type="Pfam" id="PF05184">
    <property type="entry name" value="SapB_1"/>
    <property type="match status" value="1"/>
</dbReference>
<dbReference type="InterPro" id="IPR021109">
    <property type="entry name" value="Peptidase_aspartic_dom_sf"/>
</dbReference>
<evidence type="ECO:0000256" key="4">
    <source>
        <dbReference type="ARBA" id="ARBA00022670"/>
    </source>
</evidence>
<evidence type="ECO:0000256" key="12">
    <source>
        <dbReference type="PIRSR" id="PIRSR601461-2"/>
    </source>
</evidence>
<dbReference type="PROSITE" id="PS00141">
    <property type="entry name" value="ASP_PROTEASE"/>
    <property type="match status" value="2"/>
</dbReference>
<dbReference type="PANTHER" id="PTHR47966:SF76">
    <property type="entry name" value="ASPARTIC PROTEINASE A1"/>
    <property type="match status" value="1"/>
</dbReference>
<reference evidence="17" key="2">
    <citation type="journal article" date="2024" name="Plant">
        <title>Genomic evolution and insights into agronomic trait innovations of Sesamum species.</title>
        <authorList>
            <person name="Miao H."/>
            <person name="Wang L."/>
            <person name="Qu L."/>
            <person name="Liu H."/>
            <person name="Sun Y."/>
            <person name="Le M."/>
            <person name="Wang Q."/>
            <person name="Wei S."/>
            <person name="Zheng Y."/>
            <person name="Lin W."/>
            <person name="Duan Y."/>
            <person name="Cao H."/>
            <person name="Xiong S."/>
            <person name="Wang X."/>
            <person name="Wei L."/>
            <person name="Li C."/>
            <person name="Ma Q."/>
            <person name="Ju M."/>
            <person name="Zhao R."/>
            <person name="Li G."/>
            <person name="Mu C."/>
            <person name="Tian Q."/>
            <person name="Mei H."/>
            <person name="Zhang T."/>
            <person name="Gao T."/>
            <person name="Zhang H."/>
        </authorList>
    </citation>
    <scope>NUCLEOTIDE SEQUENCE</scope>
    <source>
        <strain evidence="17">G02</strain>
    </source>
</reference>
<dbReference type="InterPro" id="IPR001969">
    <property type="entry name" value="Aspartic_peptidase_AS"/>
</dbReference>
<dbReference type="InterPro" id="IPR033869">
    <property type="entry name" value="Phytepsin"/>
</dbReference>
<keyword evidence="8" id="KW-0865">Zymogen</keyword>
<dbReference type="Gene3D" id="2.40.70.10">
    <property type="entry name" value="Acid Proteases"/>
    <property type="match status" value="2"/>
</dbReference>
<dbReference type="PRINTS" id="PR00792">
    <property type="entry name" value="PEPSIN"/>
</dbReference>
<keyword evidence="6 13" id="KW-0064">Aspartyl protease</keyword>
<gene>
    <name evidence="17" type="ORF">Sradi_2222300</name>
</gene>
<evidence type="ECO:0000313" key="17">
    <source>
        <dbReference type="EMBL" id="KAL0398790.1"/>
    </source>
</evidence>
<evidence type="ECO:0000256" key="7">
    <source>
        <dbReference type="ARBA" id="ARBA00022801"/>
    </source>
</evidence>
<dbReference type="GO" id="GO:0005773">
    <property type="term" value="C:vacuole"/>
    <property type="evidence" value="ECO:0007669"/>
    <property type="project" value="UniProtKB-SubCell"/>
</dbReference>
<dbReference type="AlphaFoldDB" id="A0AAW2T305"/>
<evidence type="ECO:0000256" key="5">
    <source>
        <dbReference type="ARBA" id="ARBA00022729"/>
    </source>
</evidence>
<evidence type="ECO:0000259" key="15">
    <source>
        <dbReference type="PROSITE" id="PS50015"/>
    </source>
</evidence>
<dbReference type="InterPro" id="IPR011001">
    <property type="entry name" value="Saposin-like"/>
</dbReference>
<feature type="domain" description="Saposin B-type" evidence="15">
    <location>
        <begin position="318"/>
        <end position="358"/>
    </location>
</feature>
<feature type="signal peptide" evidence="14">
    <location>
        <begin position="1"/>
        <end position="22"/>
    </location>
</feature>
<keyword evidence="10" id="KW-0325">Glycoprotein</keyword>
<feature type="chain" id="PRO_5043733087" evidence="14">
    <location>
        <begin position="23"/>
        <end position="598"/>
    </location>
</feature>
<comment type="similarity">
    <text evidence="2 13">Belongs to the peptidase A1 family.</text>
</comment>
<dbReference type="FunFam" id="2.40.70.10:FF:000115">
    <property type="entry name" value="Lysosomal aspartic protease"/>
    <property type="match status" value="1"/>
</dbReference>
<dbReference type="CDD" id="cd06098">
    <property type="entry name" value="phytepsin"/>
    <property type="match status" value="1"/>
</dbReference>
<evidence type="ECO:0000256" key="2">
    <source>
        <dbReference type="ARBA" id="ARBA00007447"/>
    </source>
</evidence>
<comment type="caution">
    <text evidence="17">The sequence shown here is derived from an EMBL/GenBank/DDBJ whole genome shotgun (WGS) entry which is preliminary data.</text>
</comment>
<evidence type="ECO:0000256" key="13">
    <source>
        <dbReference type="RuleBase" id="RU000454"/>
    </source>
</evidence>
<keyword evidence="7 13" id="KW-0378">Hydrolase</keyword>
<dbReference type="GO" id="GO:0006508">
    <property type="term" value="P:proteolysis"/>
    <property type="evidence" value="ECO:0007669"/>
    <property type="project" value="UniProtKB-KW"/>
</dbReference>
<feature type="active site" evidence="11">
    <location>
        <position position="293"/>
    </location>
</feature>
<dbReference type="InterPro" id="IPR008138">
    <property type="entry name" value="SapB_2"/>
</dbReference>
<feature type="disulfide bond" evidence="12">
    <location>
        <begin position="119"/>
        <end position="125"/>
    </location>
</feature>
<dbReference type="InterPro" id="IPR033121">
    <property type="entry name" value="PEPTIDASE_A1"/>
</dbReference>
<evidence type="ECO:0000256" key="9">
    <source>
        <dbReference type="ARBA" id="ARBA00023157"/>
    </source>
</evidence>
<dbReference type="Pfam" id="PF00026">
    <property type="entry name" value="Asp"/>
    <property type="match status" value="1"/>
</dbReference>
<keyword evidence="3" id="KW-0926">Vacuole</keyword>
<evidence type="ECO:0000256" key="10">
    <source>
        <dbReference type="ARBA" id="ARBA00023180"/>
    </source>
</evidence>
<feature type="domain" description="Saposin B-type" evidence="15">
    <location>
        <begin position="381"/>
        <end position="422"/>
    </location>
</feature>
<dbReference type="SUPFAM" id="SSF50630">
    <property type="entry name" value="Acid proteases"/>
    <property type="match status" value="1"/>
</dbReference>
<organism evidence="17">
    <name type="scientific">Sesamum radiatum</name>
    <name type="common">Black benniseed</name>
    <dbReference type="NCBI Taxonomy" id="300843"/>
    <lineage>
        <taxon>Eukaryota</taxon>
        <taxon>Viridiplantae</taxon>
        <taxon>Streptophyta</taxon>
        <taxon>Embryophyta</taxon>
        <taxon>Tracheophyta</taxon>
        <taxon>Spermatophyta</taxon>
        <taxon>Magnoliopsida</taxon>
        <taxon>eudicotyledons</taxon>
        <taxon>Gunneridae</taxon>
        <taxon>Pentapetalae</taxon>
        <taxon>asterids</taxon>
        <taxon>lamiids</taxon>
        <taxon>Lamiales</taxon>
        <taxon>Pedaliaceae</taxon>
        <taxon>Sesamum</taxon>
    </lineage>
</organism>
<reference evidence="17" key="1">
    <citation type="submission" date="2020-06" db="EMBL/GenBank/DDBJ databases">
        <authorList>
            <person name="Li T."/>
            <person name="Hu X."/>
            <person name="Zhang T."/>
            <person name="Song X."/>
            <person name="Zhang H."/>
            <person name="Dai N."/>
            <person name="Sheng W."/>
            <person name="Hou X."/>
            <person name="Wei L."/>
        </authorList>
    </citation>
    <scope>NUCLEOTIDE SEQUENCE</scope>
    <source>
        <strain evidence="17">G02</strain>
        <tissue evidence="17">Leaf</tissue>
    </source>
</reference>
<dbReference type="InterPro" id="IPR007856">
    <property type="entry name" value="SapB_1"/>
</dbReference>
<dbReference type="FunFam" id="1.10.225.10:FF:000001">
    <property type="entry name" value="Aspartic proteinase A1"/>
    <property type="match status" value="1"/>
</dbReference>
<keyword evidence="4 13" id="KW-0645">Protease</keyword>
<feature type="active site" evidence="11">
    <location>
        <position position="106"/>
    </location>
</feature>
<sequence length="598" mass="65427">MGTRFGAFALTLLLSSLSFSLAFSTSNDGLVKIGLKRLKLDQNNRVATRLESKEALRASIRKYNLRGKLGDAADTDIVALKNYMDAQYFGEIGIGSPPQKFTVIFDTGSSNLWVPSAKCYFSVPCFFHSKYKSSQSSTHKKNGKPAAIHYGTGAISGFFSEDNVKVGDLVVKDQEFIEATREPSVTFLVAKFDGILGLGFQEISVGNATPVWYNMVRQGLVKEPVFSFWLNRNVGEEEGGELVFGGVDPNHFKGKHTYVPVTQKGYWQFDMGDVLIDGQESGYCSGGCSAIADSGTSLIAGPTTVVAMINHAIGASGVVSQQCKAVVEQYGQTIMDLLLAEAQPKKICSQVGLCTFDGTHGVSAGIQSVVDGKDGRSSGLGDGMCSACEMAVVWMQNQLRQNQTQERILNYVNELCERLPSPMGESAVDCASISSMPTISFTIGGKPFELSPEQYILKVGEGAAAQCISGFTGLDIPPPRGPLWILGDMFMGPYHTVFDFGKLRKTCDLPSNAGFAYLDERVRWALRREKHVRLARVVPGEDPPMPKSAQVRDDKWRSQVVNKVESNEHILPQMPWNEGYFTGLNVPTFWSTWRHLKS</sequence>
<proteinExistence type="inferred from homology"/>
<feature type="domain" description="Peptidase A1" evidence="16">
    <location>
        <begin position="88"/>
        <end position="508"/>
    </location>
</feature>
<dbReference type="GO" id="GO:0004190">
    <property type="term" value="F:aspartic-type endopeptidase activity"/>
    <property type="evidence" value="ECO:0007669"/>
    <property type="project" value="UniProtKB-KW"/>
</dbReference>
<accession>A0AAW2T305</accession>
<dbReference type="EMBL" id="JACGWJ010000009">
    <property type="protein sequence ID" value="KAL0398790.1"/>
    <property type="molecule type" value="Genomic_DNA"/>
</dbReference>
<dbReference type="Pfam" id="PF03489">
    <property type="entry name" value="SapB_2"/>
    <property type="match status" value="1"/>
</dbReference>
<dbReference type="PROSITE" id="PS51767">
    <property type="entry name" value="PEPTIDASE_A1"/>
    <property type="match status" value="1"/>
</dbReference>
<dbReference type="PANTHER" id="PTHR47966">
    <property type="entry name" value="BETA-SITE APP-CLEAVING ENZYME, ISOFORM A-RELATED"/>
    <property type="match status" value="1"/>
</dbReference>
<evidence type="ECO:0000256" key="1">
    <source>
        <dbReference type="ARBA" id="ARBA00004116"/>
    </source>
</evidence>
<dbReference type="GO" id="GO:0006629">
    <property type="term" value="P:lipid metabolic process"/>
    <property type="evidence" value="ECO:0007669"/>
    <property type="project" value="InterPro"/>
</dbReference>